<accession>A0A7J6U147</accession>
<dbReference type="Proteomes" id="UP000553632">
    <property type="component" value="Unassembled WGS sequence"/>
</dbReference>
<name>A0A7J6U147_PEROL</name>
<evidence type="ECO:0000313" key="2">
    <source>
        <dbReference type="Proteomes" id="UP000553632"/>
    </source>
</evidence>
<keyword evidence="2" id="KW-1185">Reference proteome</keyword>
<dbReference type="AlphaFoldDB" id="A0A7J6U147"/>
<evidence type="ECO:0000313" key="1">
    <source>
        <dbReference type="EMBL" id="KAF4751454.1"/>
    </source>
</evidence>
<reference evidence="1 2" key="1">
    <citation type="submission" date="2020-04" db="EMBL/GenBank/DDBJ databases">
        <title>Perkinsus olseni comparative genomics.</title>
        <authorList>
            <person name="Bogema D.R."/>
        </authorList>
    </citation>
    <scope>NUCLEOTIDE SEQUENCE [LARGE SCALE GENOMIC DNA]</scope>
    <source>
        <strain evidence="1 2">ATCC PRA-207</strain>
    </source>
</reference>
<gene>
    <name evidence="1" type="ORF">FOZ63_012417</name>
</gene>
<dbReference type="EMBL" id="JABANO010006639">
    <property type="protein sequence ID" value="KAF4751454.1"/>
    <property type="molecule type" value="Genomic_DNA"/>
</dbReference>
<proteinExistence type="predicted"/>
<comment type="caution">
    <text evidence="1">The sequence shown here is derived from an EMBL/GenBank/DDBJ whole genome shotgun (WGS) entry which is preliminary data.</text>
</comment>
<organism evidence="1 2">
    <name type="scientific">Perkinsus olseni</name>
    <name type="common">Perkinsus atlanticus</name>
    <dbReference type="NCBI Taxonomy" id="32597"/>
    <lineage>
        <taxon>Eukaryota</taxon>
        <taxon>Sar</taxon>
        <taxon>Alveolata</taxon>
        <taxon>Perkinsozoa</taxon>
        <taxon>Perkinsea</taxon>
        <taxon>Perkinsida</taxon>
        <taxon>Perkinsidae</taxon>
        <taxon>Perkinsus</taxon>
    </lineage>
</organism>
<sequence>MVAEMTVNQVMRQGAGPSAECSTAHERLYGESPRREITMCPEVNLDGVNEMGRAWIHQLKVVVNALIDEYNVWRSEQALYNMRDKRADLAKRRKLDLASRSDIVEGAHVLFEDQEREVVRLYRNPSGDPTMVLLDDGSSVQVSAVTLIRDISREPTMVSASRLSTYDDGTFVFFRMKSDQPDEPEWMIHVGKVVNYNEAKETYKLHAYRVVLGRKLATGSIIWE</sequence>
<protein>
    <submittedName>
        <fullName evidence="1">Uncharacterized protein</fullName>
    </submittedName>
</protein>